<proteinExistence type="predicted"/>
<evidence type="ECO:0000313" key="3">
    <source>
        <dbReference type="Proteomes" id="UP000184147"/>
    </source>
</evidence>
<name>A0A1M5C4B1_9FLAO</name>
<accession>A0A1M5C4B1</accession>
<protein>
    <recommendedName>
        <fullName evidence="4">DUF4382 domain-containing protein</fullName>
    </recommendedName>
</protein>
<evidence type="ECO:0000256" key="1">
    <source>
        <dbReference type="SAM" id="SignalP"/>
    </source>
</evidence>
<dbReference type="AlphaFoldDB" id="A0A1M5C4B1"/>
<dbReference type="RefSeq" id="WP_073363646.1">
    <property type="nucleotide sequence ID" value="NZ_FQVQ01000010.1"/>
</dbReference>
<evidence type="ECO:0000313" key="2">
    <source>
        <dbReference type="EMBL" id="SHF49486.1"/>
    </source>
</evidence>
<sequence>MKTRFYAFFAILVLVLLASCSNDNEGKSDNLVLKARSIYNQGKVTAASPNAVVSLTSFTFNFKEIEFEFAENSSNDDDGFFDSDDEIELNGPFVVNVLNNTIDIAALNVPAGVYEEVEFTMSRNKQVNSPMYNKSVQIEGTINGTPFVFWHNIEEDFEIDYEDAAQNLIIDNTTTTLYLNFDLNAVVNSIDFSVATDNDGDGVIEINPNDQDGNQSLANLIKNRIKDTIELDD</sequence>
<dbReference type="OrthoDB" id="823121at2"/>
<dbReference type="STRING" id="1124188.SAMN05444377_11097"/>
<gene>
    <name evidence="2" type="ORF">SAMN05444377_11097</name>
</gene>
<reference evidence="2 3" key="1">
    <citation type="submission" date="2016-11" db="EMBL/GenBank/DDBJ databases">
        <authorList>
            <person name="Jaros S."/>
            <person name="Januszkiewicz K."/>
            <person name="Wedrychowicz H."/>
        </authorList>
    </citation>
    <scope>NUCLEOTIDE SEQUENCE [LARGE SCALE GENOMIC DNA]</scope>
    <source>
        <strain evidence="2 3">DSM 25660</strain>
    </source>
</reference>
<dbReference type="EMBL" id="FQVQ01000010">
    <property type="protein sequence ID" value="SHF49486.1"/>
    <property type="molecule type" value="Genomic_DNA"/>
</dbReference>
<keyword evidence="3" id="KW-1185">Reference proteome</keyword>
<feature type="chain" id="PRO_5013110102" description="DUF4382 domain-containing protein" evidence="1">
    <location>
        <begin position="19"/>
        <end position="233"/>
    </location>
</feature>
<organism evidence="2 3">
    <name type="scientific">Flavobacterium fontis</name>
    <dbReference type="NCBI Taxonomy" id="1124188"/>
    <lineage>
        <taxon>Bacteria</taxon>
        <taxon>Pseudomonadati</taxon>
        <taxon>Bacteroidota</taxon>
        <taxon>Flavobacteriia</taxon>
        <taxon>Flavobacteriales</taxon>
        <taxon>Flavobacteriaceae</taxon>
        <taxon>Flavobacterium</taxon>
    </lineage>
</organism>
<evidence type="ECO:0008006" key="4">
    <source>
        <dbReference type="Google" id="ProtNLM"/>
    </source>
</evidence>
<dbReference type="PROSITE" id="PS51257">
    <property type="entry name" value="PROKAR_LIPOPROTEIN"/>
    <property type="match status" value="1"/>
</dbReference>
<dbReference type="Proteomes" id="UP000184147">
    <property type="component" value="Unassembled WGS sequence"/>
</dbReference>
<feature type="signal peptide" evidence="1">
    <location>
        <begin position="1"/>
        <end position="18"/>
    </location>
</feature>
<keyword evidence="1" id="KW-0732">Signal</keyword>